<gene>
    <name evidence="4" type="ORF">MMF93_13070</name>
</gene>
<sequence length="635" mass="67423">MARSDEIPVPQPTGEPRSFSLPGTLAQRWNALAVAACGATVLVMGYRHRWTNDDALIYTRAVRQILAGNGPVFNVAERAETSTGTLWQWLLAAGSAVPGVDDPLRLAVALGLLLTVVGYLLALDGTRRMIRLTRPAGALLPVGVVLLLPLCATWDYATSGLETGLSFAYLGGCWWLLVHARVLRARVEGGGPALPATAFALGLGPLVRPDLALVSGLFLVALWLMWRPGWRTTLGWAGAAVALPVAYEVFRAGYYGVLVPLPAIAKEASGTEWRFGWDYLLNTVNTYALWVPLGLLTAYALHAAVRRALGRRPGDAPTPDDAQAPDGLHGPAGLHEPDGVHGPDGTRRPCGGHVADAALVGAPVVAGLLSAFFVVKIGGDFMHGRMVLPALFLVLLPVFLLPYGRTTAALAGAVGVWGLVCALALRPPIESPDDPRIVFDSHTVYQHILGDRHPVGQLAHTTTPRAFTTAARRTIENGNHGLVLRLPYDKGYPVVPLAPHVRAPVAAAEARLGHAGAVLPLDGFVIDILGLANPLGAHTEPVSHKKAGHEKPIDRAWIVADVTAPGTSVPGVDSGDVRAARHALTCGPLPELLASTREAMSPARFWDNLTGAWDRTRMRVPADPVEAERALCRRG</sequence>
<dbReference type="EMBL" id="CP093846">
    <property type="protein sequence ID" value="UNS97330.1"/>
    <property type="molecule type" value="Genomic_DNA"/>
</dbReference>
<feature type="region of interest" description="Disordered" evidence="1">
    <location>
        <begin position="1"/>
        <end position="20"/>
    </location>
</feature>
<feature type="domain" description="Terminal beta-(1-&gt;2)-arabinofuranosyltransferase C-terminal" evidence="3">
    <location>
        <begin position="504"/>
        <end position="617"/>
    </location>
</feature>
<protein>
    <recommendedName>
        <fullName evidence="3">Terminal beta-(1-&gt;2)-arabinofuranosyltransferase C-terminal domain-containing protein</fullName>
    </recommendedName>
</protein>
<evidence type="ECO:0000313" key="4">
    <source>
        <dbReference type="EMBL" id="UNS97330.1"/>
    </source>
</evidence>
<feature type="compositionally biased region" description="Low complexity" evidence="1">
    <location>
        <begin position="315"/>
        <end position="326"/>
    </location>
</feature>
<feature type="region of interest" description="Disordered" evidence="1">
    <location>
        <begin position="312"/>
        <end position="347"/>
    </location>
</feature>
<keyword evidence="5" id="KW-1185">Reference proteome</keyword>
<feature type="transmembrane region" description="Helical" evidence="2">
    <location>
        <begin position="381"/>
        <end position="401"/>
    </location>
</feature>
<keyword evidence="2" id="KW-0472">Membrane</keyword>
<dbReference type="Proteomes" id="UP001202244">
    <property type="component" value="Chromosome"/>
</dbReference>
<feature type="transmembrane region" description="Helical" evidence="2">
    <location>
        <begin position="104"/>
        <end position="123"/>
    </location>
</feature>
<evidence type="ECO:0000259" key="3">
    <source>
        <dbReference type="Pfam" id="PF26371"/>
    </source>
</evidence>
<feature type="transmembrane region" description="Helical" evidence="2">
    <location>
        <begin position="408"/>
        <end position="425"/>
    </location>
</feature>
<feature type="transmembrane region" description="Helical" evidence="2">
    <location>
        <begin position="206"/>
        <end position="226"/>
    </location>
</feature>
<feature type="transmembrane region" description="Helical" evidence="2">
    <location>
        <begin position="287"/>
        <end position="305"/>
    </location>
</feature>
<evidence type="ECO:0000256" key="1">
    <source>
        <dbReference type="SAM" id="MobiDB-lite"/>
    </source>
</evidence>
<name>A0ABY3XSG2_9ACTN</name>
<evidence type="ECO:0000313" key="5">
    <source>
        <dbReference type="Proteomes" id="UP001202244"/>
    </source>
</evidence>
<proteinExistence type="predicted"/>
<accession>A0ABY3XSG2</accession>
<keyword evidence="2" id="KW-1133">Transmembrane helix</keyword>
<keyword evidence="2" id="KW-0812">Transmembrane</keyword>
<organism evidence="4 5">
    <name type="scientific">Streptomyces tubbatahanensis</name>
    <dbReference type="NCBI Taxonomy" id="2923272"/>
    <lineage>
        <taxon>Bacteria</taxon>
        <taxon>Bacillati</taxon>
        <taxon>Actinomycetota</taxon>
        <taxon>Actinomycetes</taxon>
        <taxon>Kitasatosporales</taxon>
        <taxon>Streptomycetaceae</taxon>
        <taxon>Streptomyces</taxon>
    </lineage>
</organism>
<evidence type="ECO:0000256" key="2">
    <source>
        <dbReference type="SAM" id="Phobius"/>
    </source>
</evidence>
<dbReference type="RefSeq" id="WP_242751475.1">
    <property type="nucleotide sequence ID" value="NZ_CP093846.1"/>
</dbReference>
<dbReference type="Pfam" id="PF26371">
    <property type="entry name" value="AftB_C"/>
    <property type="match status" value="1"/>
</dbReference>
<feature type="transmembrane region" description="Helical" evidence="2">
    <location>
        <begin position="357"/>
        <end position="375"/>
    </location>
</feature>
<feature type="compositionally biased region" description="Basic and acidic residues" evidence="1">
    <location>
        <begin position="335"/>
        <end position="347"/>
    </location>
</feature>
<feature type="transmembrane region" description="Helical" evidence="2">
    <location>
        <begin position="233"/>
        <end position="250"/>
    </location>
</feature>
<dbReference type="InterPro" id="IPR058983">
    <property type="entry name" value="AftB_C"/>
</dbReference>
<feature type="transmembrane region" description="Helical" evidence="2">
    <location>
        <begin position="29"/>
        <end position="46"/>
    </location>
</feature>
<feature type="transmembrane region" description="Helical" evidence="2">
    <location>
        <begin position="135"/>
        <end position="157"/>
    </location>
</feature>
<reference evidence="4 5" key="1">
    <citation type="journal article" date="2023" name="Microbiol. Spectr.">
        <title>Synergy between Genome Mining, Metabolomics, and Bioinformatics Uncovers Antibacterial Chlorinated Carbazole Alkaloids and Their Biosynthetic Gene Cluster from Streptomyces tubbatahanensis sp. nov., a Novel Actinomycete Isolated from Sulu Sea, Philippines.</title>
        <authorList>
            <person name="Tenebro C.P."/>
            <person name="Trono D.J.V.L."/>
            <person name="Balida L.A.P."/>
            <person name="Bayog L.K.A."/>
            <person name="Bruna J.R."/>
            <person name="Sabido E.M."/>
            <person name="Caspe D.P.C."/>
            <person name="de Los Santos E.L.C."/>
            <person name="Saludes J.P."/>
            <person name="Dalisay D.S."/>
        </authorList>
    </citation>
    <scope>NUCLEOTIDE SEQUENCE [LARGE SCALE GENOMIC DNA]</scope>
    <source>
        <strain evidence="4 5">DSD3025</strain>
    </source>
</reference>